<evidence type="ECO:0000256" key="1">
    <source>
        <dbReference type="ARBA" id="ARBA00005254"/>
    </source>
</evidence>
<proteinExistence type="inferred from homology"/>
<comment type="similarity">
    <text evidence="1">Belongs to the enoyl-CoA hydratase/isomerase family.</text>
</comment>
<dbReference type="PANTHER" id="PTHR42964:SF1">
    <property type="entry name" value="POLYKETIDE BIOSYNTHESIS ENOYL-COA HYDRATASE PKSH-RELATED"/>
    <property type="match status" value="1"/>
</dbReference>
<dbReference type="PANTHER" id="PTHR42964">
    <property type="entry name" value="ENOYL-COA HYDRATASE"/>
    <property type="match status" value="1"/>
</dbReference>
<reference evidence="3" key="1">
    <citation type="journal article" date="2019" name="Int. J. Syst. Evol. Microbiol.">
        <title>The Global Catalogue of Microorganisms (GCM) 10K type strain sequencing project: providing services to taxonomists for standard genome sequencing and annotation.</title>
        <authorList>
            <consortium name="The Broad Institute Genomics Platform"/>
            <consortium name="The Broad Institute Genome Sequencing Center for Infectious Disease"/>
            <person name="Wu L."/>
            <person name="Ma J."/>
        </authorList>
    </citation>
    <scope>NUCLEOTIDE SEQUENCE [LARGE SCALE GENOMIC DNA]</scope>
    <source>
        <strain evidence="3">JCM 18326</strain>
    </source>
</reference>
<keyword evidence="3" id="KW-1185">Reference proteome</keyword>
<protein>
    <submittedName>
        <fullName evidence="2">Enoyl-CoA hydratase/isomerase family protein</fullName>
    </submittedName>
</protein>
<sequence>MAYYTASEVQYIDQYVFEFLQVEIAQNTLVVTLNRPEKRNAMHPPLLNELAFAFAYAHHTTAIWNILLQANGPVFCAGADLKAFREDSTSNSSTIPAPTEKVLIGEVVRRCLKPCICKVHANAYAGAFLLLANASFVVAEKGVLFSLPEVKRGIFPFQVMAALMEIMPGRKAMEWSLTGRSVTATEALEAGLLTHLAAEGQLDEVVQQVLEQLSFASPSAIRMGMKAYRKLCIINTSENQAYLSDMLQQTLQTQDAKEGIMAFKEKRKPIWEGL</sequence>
<name>A0ABP9DBN6_9BACT</name>
<dbReference type="RefSeq" id="WP_345371541.1">
    <property type="nucleotide sequence ID" value="NZ_BAABJX010000032.1"/>
</dbReference>
<dbReference type="CDD" id="cd06558">
    <property type="entry name" value="crotonase-like"/>
    <property type="match status" value="1"/>
</dbReference>
<dbReference type="InterPro" id="IPR014748">
    <property type="entry name" value="Enoyl-CoA_hydra_C"/>
</dbReference>
<dbReference type="InterPro" id="IPR051683">
    <property type="entry name" value="Enoyl-CoA_Hydratase/Isomerase"/>
</dbReference>
<evidence type="ECO:0000313" key="3">
    <source>
        <dbReference type="Proteomes" id="UP001500298"/>
    </source>
</evidence>
<dbReference type="Proteomes" id="UP001500298">
    <property type="component" value="Unassembled WGS sequence"/>
</dbReference>
<accession>A0ABP9DBN6</accession>
<dbReference type="InterPro" id="IPR029045">
    <property type="entry name" value="ClpP/crotonase-like_dom_sf"/>
</dbReference>
<dbReference type="InterPro" id="IPR001753">
    <property type="entry name" value="Enoyl-CoA_hydra/iso"/>
</dbReference>
<dbReference type="Pfam" id="PF00378">
    <property type="entry name" value="ECH_1"/>
    <property type="match status" value="1"/>
</dbReference>
<dbReference type="EMBL" id="BAABJX010000032">
    <property type="protein sequence ID" value="GAA4835360.1"/>
    <property type="molecule type" value="Genomic_DNA"/>
</dbReference>
<dbReference type="Gene3D" id="3.90.226.10">
    <property type="entry name" value="2-enoyl-CoA Hydratase, Chain A, domain 1"/>
    <property type="match status" value="1"/>
</dbReference>
<comment type="caution">
    <text evidence="2">The sequence shown here is derived from an EMBL/GenBank/DDBJ whole genome shotgun (WGS) entry which is preliminary data.</text>
</comment>
<organism evidence="2 3">
    <name type="scientific">Algivirga pacifica</name>
    <dbReference type="NCBI Taxonomy" id="1162670"/>
    <lineage>
        <taxon>Bacteria</taxon>
        <taxon>Pseudomonadati</taxon>
        <taxon>Bacteroidota</taxon>
        <taxon>Cytophagia</taxon>
        <taxon>Cytophagales</taxon>
        <taxon>Flammeovirgaceae</taxon>
        <taxon>Algivirga</taxon>
    </lineage>
</organism>
<dbReference type="Gene3D" id="1.10.12.10">
    <property type="entry name" value="Lyase 2-enoyl-coa Hydratase, Chain A, domain 2"/>
    <property type="match status" value="1"/>
</dbReference>
<gene>
    <name evidence="2" type="ORF">GCM10023331_20760</name>
</gene>
<evidence type="ECO:0000313" key="2">
    <source>
        <dbReference type="EMBL" id="GAA4835360.1"/>
    </source>
</evidence>
<dbReference type="SUPFAM" id="SSF52096">
    <property type="entry name" value="ClpP/crotonase"/>
    <property type="match status" value="1"/>
</dbReference>